<dbReference type="InterPro" id="IPR036095">
    <property type="entry name" value="PTS_EIIB-like_sf"/>
</dbReference>
<accession>A0A926QK87</accession>
<comment type="caution">
    <text evidence="15">The sequence shown here is derived from an EMBL/GenBank/DDBJ whole genome shotgun (WGS) entry which is preliminary data.</text>
</comment>
<dbReference type="GO" id="GO:0016301">
    <property type="term" value="F:kinase activity"/>
    <property type="evidence" value="ECO:0007669"/>
    <property type="project" value="UniProtKB-KW"/>
</dbReference>
<dbReference type="InterPro" id="IPR003353">
    <property type="entry name" value="PTS_IIB_fruc"/>
</dbReference>
<dbReference type="SUPFAM" id="SSF52794">
    <property type="entry name" value="PTS system IIB component-like"/>
    <property type="match status" value="1"/>
</dbReference>
<feature type="transmembrane region" description="Helical" evidence="12">
    <location>
        <begin position="431"/>
        <end position="452"/>
    </location>
</feature>
<dbReference type="CDD" id="cd05569">
    <property type="entry name" value="PTS_IIB_fructose"/>
    <property type="match status" value="1"/>
</dbReference>
<comment type="subcellular location">
    <subcellularLocation>
        <location evidence="1">Cell inner membrane</location>
        <topology evidence="1">Multi-pass membrane protein</topology>
    </subcellularLocation>
</comment>
<dbReference type="Pfam" id="PF02302">
    <property type="entry name" value="PTS_IIB"/>
    <property type="match status" value="1"/>
</dbReference>
<keyword evidence="6" id="KW-0808">Transferase</keyword>
<dbReference type="GO" id="GO:0005351">
    <property type="term" value="F:carbohydrate:proton symporter activity"/>
    <property type="evidence" value="ECO:0007669"/>
    <property type="project" value="InterPro"/>
</dbReference>
<evidence type="ECO:0000313" key="15">
    <source>
        <dbReference type="EMBL" id="MBD0382556.1"/>
    </source>
</evidence>
<evidence type="ECO:0000256" key="3">
    <source>
        <dbReference type="ARBA" id="ARBA00022475"/>
    </source>
</evidence>
<dbReference type="GO" id="GO:0009401">
    <property type="term" value="P:phosphoenolpyruvate-dependent sugar phosphotransferase system"/>
    <property type="evidence" value="ECO:0007669"/>
    <property type="project" value="UniProtKB-KW"/>
</dbReference>
<dbReference type="PROSITE" id="PS51104">
    <property type="entry name" value="PTS_EIIC_TYPE_2"/>
    <property type="match status" value="1"/>
</dbReference>
<dbReference type="InterPro" id="IPR050864">
    <property type="entry name" value="Bacterial_PTS_Sugar_Transport"/>
</dbReference>
<keyword evidence="10 12" id="KW-1133">Transmembrane helix</keyword>
<feature type="domain" description="PTS EIIC type-2" evidence="14">
    <location>
        <begin position="127"/>
        <end position="458"/>
    </location>
</feature>
<evidence type="ECO:0000256" key="8">
    <source>
        <dbReference type="ARBA" id="ARBA00022692"/>
    </source>
</evidence>
<dbReference type="InterPro" id="IPR003501">
    <property type="entry name" value="PTS_EIIB_2/3"/>
</dbReference>
<keyword evidence="16" id="KW-1185">Reference proteome</keyword>
<dbReference type="RefSeq" id="WP_188176327.1">
    <property type="nucleotide sequence ID" value="NZ_JACVVD010000007.1"/>
</dbReference>
<feature type="transmembrane region" description="Helical" evidence="12">
    <location>
        <begin position="207"/>
        <end position="230"/>
    </location>
</feature>
<keyword evidence="5" id="KW-0762">Sugar transport</keyword>
<feature type="transmembrane region" description="Helical" evidence="12">
    <location>
        <begin position="390"/>
        <end position="411"/>
    </location>
</feature>
<name>A0A926QK87_9BACL</name>
<feature type="transmembrane region" description="Helical" evidence="12">
    <location>
        <begin position="282"/>
        <end position="305"/>
    </location>
</feature>
<keyword evidence="4" id="KW-0597">Phosphoprotein</keyword>
<sequence>MKKKILAVTACPTGVAHTYMAAESLAKAAKEKDIPIKVETRGAVGVENEFTEQEIAEAHAIIVAADTDVLESRFAGKPVVKVPVAQAIKNPAGLLEEALSKEAASAGDYLKQVEQSKAQRSASRSGAYKHLMTGVSNMLPLVVAGGLLIALSFIFGIEAFKEKGTFAAALMDIGGGAAFALMVPILAGFIAFSIAEKPGLAPGLVGGMLASQIGAGFLGGIIAGFLAGYVAKLLKDYIKMPKNFEGLKPILIIPLLATGITGLLMIYVIGEPVKAIMDGLTVWLKSLGSTNAVLLGILLGAMMAFDMGGPVNKAAYTFAVGLLASDVYGPMAAVMAAGMTPPLGLWLATLLSPKKFTKEERDAGKAASVLGISFITEGAIPFAAGDPFRVIPSIMAGSALTGALSMLFGATLRAPHGGIFVLPIPNAVGQLALYALAIVAGTVVTAIMLNILKKPVGN</sequence>
<feature type="transmembrane region" description="Helical" evidence="12">
    <location>
        <begin position="169"/>
        <end position="195"/>
    </location>
</feature>
<feature type="transmembrane region" description="Helical" evidence="12">
    <location>
        <begin position="363"/>
        <end position="383"/>
    </location>
</feature>
<keyword evidence="8 12" id="KW-0812">Transmembrane</keyword>
<keyword evidence="11 12" id="KW-0472">Membrane</keyword>
<dbReference type="Proteomes" id="UP000650466">
    <property type="component" value="Unassembled WGS sequence"/>
</dbReference>
<feature type="transmembrane region" description="Helical" evidence="12">
    <location>
        <begin position="138"/>
        <end position="157"/>
    </location>
</feature>
<dbReference type="PANTHER" id="PTHR30505">
    <property type="entry name" value="FRUCTOSE-LIKE PERMEASE"/>
    <property type="match status" value="1"/>
</dbReference>
<evidence type="ECO:0000313" key="16">
    <source>
        <dbReference type="Proteomes" id="UP000650466"/>
    </source>
</evidence>
<dbReference type="GO" id="GO:0022877">
    <property type="term" value="F:protein-N(PI)-phosphohistidine-fructose phosphotransferase system transporter activity"/>
    <property type="evidence" value="ECO:0007669"/>
    <property type="project" value="InterPro"/>
</dbReference>
<dbReference type="PROSITE" id="PS51099">
    <property type="entry name" value="PTS_EIIB_TYPE_2"/>
    <property type="match status" value="1"/>
</dbReference>
<evidence type="ECO:0000256" key="4">
    <source>
        <dbReference type="ARBA" id="ARBA00022553"/>
    </source>
</evidence>
<feature type="domain" description="PTS EIIB type-2" evidence="13">
    <location>
        <begin position="3"/>
        <end position="100"/>
    </location>
</feature>
<dbReference type="InterPro" id="IPR013011">
    <property type="entry name" value="PTS_EIIB_2"/>
</dbReference>
<evidence type="ECO:0000259" key="13">
    <source>
        <dbReference type="PROSITE" id="PS51099"/>
    </source>
</evidence>
<dbReference type="GO" id="GO:0090563">
    <property type="term" value="F:protein-phosphocysteine-sugar phosphotransferase activity"/>
    <property type="evidence" value="ECO:0007669"/>
    <property type="project" value="TreeGrafter"/>
</dbReference>
<dbReference type="EMBL" id="JACVVD010000007">
    <property type="protein sequence ID" value="MBD0382556.1"/>
    <property type="molecule type" value="Genomic_DNA"/>
</dbReference>
<keyword evidence="2" id="KW-0813">Transport</keyword>
<reference evidence="15" key="1">
    <citation type="submission" date="2020-09" db="EMBL/GenBank/DDBJ databases">
        <title>Draft Genome Sequence of Paenibacillus sp. WST5.</title>
        <authorList>
            <person name="Bao Z."/>
        </authorList>
    </citation>
    <scope>NUCLEOTIDE SEQUENCE</scope>
    <source>
        <strain evidence="15">WST5</strain>
    </source>
</reference>
<dbReference type="Gene3D" id="3.40.50.2300">
    <property type="match status" value="1"/>
</dbReference>
<evidence type="ECO:0000256" key="6">
    <source>
        <dbReference type="ARBA" id="ARBA00022679"/>
    </source>
</evidence>
<dbReference type="FunFam" id="3.40.50.2300:FF:000014">
    <property type="entry name" value="PTS system fructose-like transporter subunit IIB"/>
    <property type="match status" value="1"/>
</dbReference>
<evidence type="ECO:0000256" key="7">
    <source>
        <dbReference type="ARBA" id="ARBA00022683"/>
    </source>
</evidence>
<feature type="transmembrane region" description="Helical" evidence="12">
    <location>
        <begin position="317"/>
        <end position="343"/>
    </location>
</feature>
<feature type="transmembrane region" description="Helical" evidence="12">
    <location>
        <begin position="250"/>
        <end position="270"/>
    </location>
</feature>
<keyword evidence="3" id="KW-1003">Cell membrane</keyword>
<evidence type="ECO:0000256" key="2">
    <source>
        <dbReference type="ARBA" id="ARBA00022448"/>
    </source>
</evidence>
<evidence type="ECO:0000256" key="10">
    <source>
        <dbReference type="ARBA" id="ARBA00022989"/>
    </source>
</evidence>
<dbReference type="NCBIfam" id="TIGR01427">
    <property type="entry name" value="PTS_IIC_fructo"/>
    <property type="match status" value="1"/>
</dbReference>
<evidence type="ECO:0000256" key="9">
    <source>
        <dbReference type="ARBA" id="ARBA00022777"/>
    </source>
</evidence>
<dbReference type="InterPro" id="IPR003352">
    <property type="entry name" value="PTS_EIIC"/>
</dbReference>
<dbReference type="PANTHER" id="PTHR30505:SF0">
    <property type="entry name" value="FRUCTOSE-LIKE PTS SYSTEM EIIBC COMPONENT-RELATED"/>
    <property type="match status" value="1"/>
</dbReference>
<dbReference type="InterPro" id="IPR006327">
    <property type="entry name" value="PTS_IIC_fruc"/>
</dbReference>
<dbReference type="GO" id="GO:0005886">
    <property type="term" value="C:plasma membrane"/>
    <property type="evidence" value="ECO:0007669"/>
    <property type="project" value="UniProtKB-SubCell"/>
</dbReference>
<organism evidence="15 16">
    <name type="scientific">Paenibacillus sedimenti</name>
    <dbReference type="NCBI Taxonomy" id="2770274"/>
    <lineage>
        <taxon>Bacteria</taxon>
        <taxon>Bacillati</taxon>
        <taxon>Bacillota</taxon>
        <taxon>Bacilli</taxon>
        <taxon>Bacillales</taxon>
        <taxon>Paenibacillaceae</taxon>
        <taxon>Paenibacillus</taxon>
    </lineage>
</organism>
<dbReference type="InterPro" id="IPR013014">
    <property type="entry name" value="PTS_EIIC_2"/>
</dbReference>
<evidence type="ECO:0000256" key="11">
    <source>
        <dbReference type="ARBA" id="ARBA00023136"/>
    </source>
</evidence>
<evidence type="ECO:0000256" key="1">
    <source>
        <dbReference type="ARBA" id="ARBA00004429"/>
    </source>
</evidence>
<keyword evidence="9" id="KW-0418">Kinase</keyword>
<keyword evidence="7" id="KW-0598">Phosphotransferase system</keyword>
<proteinExistence type="predicted"/>
<protein>
    <submittedName>
        <fullName evidence="15">PTS transporter subunit EIIC</fullName>
    </submittedName>
</protein>
<dbReference type="NCBIfam" id="TIGR00829">
    <property type="entry name" value="FRU"/>
    <property type="match status" value="1"/>
</dbReference>
<evidence type="ECO:0000256" key="5">
    <source>
        <dbReference type="ARBA" id="ARBA00022597"/>
    </source>
</evidence>
<evidence type="ECO:0000259" key="14">
    <source>
        <dbReference type="PROSITE" id="PS51104"/>
    </source>
</evidence>
<dbReference type="Pfam" id="PF02378">
    <property type="entry name" value="PTS_EIIC"/>
    <property type="match status" value="1"/>
</dbReference>
<gene>
    <name evidence="15" type="ORF">ICC18_20770</name>
</gene>
<dbReference type="AlphaFoldDB" id="A0A926QK87"/>
<evidence type="ECO:0000256" key="12">
    <source>
        <dbReference type="SAM" id="Phobius"/>
    </source>
</evidence>